<name>A0AAD4IJX8_9PLEO</name>
<evidence type="ECO:0000313" key="1">
    <source>
        <dbReference type="EMBL" id="KAG9196287.1"/>
    </source>
</evidence>
<organism evidence="1 2">
    <name type="scientific">Alternaria panax</name>
    <dbReference type="NCBI Taxonomy" id="48097"/>
    <lineage>
        <taxon>Eukaryota</taxon>
        <taxon>Fungi</taxon>
        <taxon>Dikarya</taxon>
        <taxon>Ascomycota</taxon>
        <taxon>Pezizomycotina</taxon>
        <taxon>Dothideomycetes</taxon>
        <taxon>Pleosporomycetidae</taxon>
        <taxon>Pleosporales</taxon>
        <taxon>Pleosporineae</taxon>
        <taxon>Pleosporaceae</taxon>
        <taxon>Alternaria</taxon>
        <taxon>Alternaria sect. Panax</taxon>
    </lineage>
</organism>
<dbReference type="AlphaFoldDB" id="A0AAD4IJX8"/>
<sequence length="80" mass="9442">MSQENAISTRFLIAAVHGGTRAMQHEFHQMLSVAQSRDQDCLSLKQQQKQEVEANHSEMDWMRKRIQNLEAEIEYRLKRV</sequence>
<gene>
    <name evidence="1" type="ORF">G6011_01408</name>
</gene>
<comment type="caution">
    <text evidence="1">The sequence shown here is derived from an EMBL/GenBank/DDBJ whole genome shotgun (WGS) entry which is preliminary data.</text>
</comment>
<proteinExistence type="predicted"/>
<keyword evidence="2" id="KW-1185">Reference proteome</keyword>
<accession>A0AAD4IJX8</accession>
<dbReference type="Proteomes" id="UP001199106">
    <property type="component" value="Unassembled WGS sequence"/>
</dbReference>
<protein>
    <submittedName>
        <fullName evidence="1">Uncharacterized protein</fullName>
    </submittedName>
</protein>
<dbReference type="EMBL" id="JAANER010000001">
    <property type="protein sequence ID" value="KAG9196287.1"/>
    <property type="molecule type" value="Genomic_DNA"/>
</dbReference>
<reference evidence="1" key="1">
    <citation type="submission" date="2021-07" db="EMBL/GenBank/DDBJ databases">
        <title>Genome Resource of American Ginseng Black Spot Pathogen Alternaria panax.</title>
        <authorList>
            <person name="Qiu C."/>
            <person name="Wang W."/>
            <person name="Liu Z."/>
        </authorList>
    </citation>
    <scope>NUCLEOTIDE SEQUENCE</scope>
    <source>
        <strain evidence="1">BNCC115425</strain>
    </source>
</reference>
<evidence type="ECO:0000313" key="2">
    <source>
        <dbReference type="Proteomes" id="UP001199106"/>
    </source>
</evidence>